<reference evidence="9 10" key="1">
    <citation type="submission" date="2022-11" db="EMBL/GenBank/DDBJ databases">
        <title>Genome sequencing of Acetobacter type strain.</title>
        <authorList>
            <person name="Heo J."/>
            <person name="Lee D."/>
            <person name="Han B.-H."/>
            <person name="Hong S.-B."/>
            <person name="Kwon S.-W."/>
        </authorList>
    </citation>
    <scope>NUCLEOTIDE SEQUENCE [LARGE SCALE GENOMIC DNA]</scope>
    <source>
        <strain evidence="9 10">KACC 21253</strain>
    </source>
</reference>
<evidence type="ECO:0000256" key="3">
    <source>
        <dbReference type="ARBA" id="ARBA00022748"/>
    </source>
</evidence>
<organism evidence="9 10">
    <name type="scientific">Acetobacter thailandicus</name>
    <dbReference type="NCBI Taxonomy" id="1502842"/>
    <lineage>
        <taxon>Bacteria</taxon>
        <taxon>Pseudomonadati</taxon>
        <taxon>Pseudomonadota</taxon>
        <taxon>Alphaproteobacteria</taxon>
        <taxon>Acetobacterales</taxon>
        <taxon>Acetobacteraceae</taxon>
        <taxon>Acetobacter</taxon>
    </lineage>
</organism>
<name>A0ABT3QG73_9PROT</name>
<dbReference type="Pfam" id="PF02683">
    <property type="entry name" value="DsbD_TM"/>
    <property type="match status" value="1"/>
</dbReference>
<dbReference type="InterPro" id="IPR028250">
    <property type="entry name" value="DsbDN"/>
</dbReference>
<gene>
    <name evidence="9" type="ORF">OQ497_09985</name>
</gene>
<feature type="transmembrane region" description="Helical" evidence="6">
    <location>
        <begin position="531"/>
        <end position="551"/>
    </location>
</feature>
<dbReference type="Pfam" id="PF11412">
    <property type="entry name" value="DsbD_N"/>
    <property type="match status" value="1"/>
</dbReference>
<dbReference type="SUPFAM" id="SSF52833">
    <property type="entry name" value="Thioredoxin-like"/>
    <property type="match status" value="1"/>
</dbReference>
<dbReference type="CDD" id="cd02953">
    <property type="entry name" value="DsbDgamma"/>
    <property type="match status" value="1"/>
</dbReference>
<keyword evidence="3" id="KW-0201">Cytochrome c-type biogenesis</keyword>
<dbReference type="InterPro" id="IPR036249">
    <property type="entry name" value="Thioredoxin-like_sf"/>
</dbReference>
<dbReference type="EMBL" id="JAPIUZ010000005">
    <property type="protein sequence ID" value="MCX2564288.1"/>
    <property type="molecule type" value="Genomic_DNA"/>
</dbReference>
<feature type="domain" description="Thiol:disulfide interchange protein DsbD N-terminal" evidence="8">
    <location>
        <begin position="58"/>
        <end position="173"/>
    </location>
</feature>
<feature type="transmembrane region" description="Helical" evidence="6">
    <location>
        <begin position="310"/>
        <end position="331"/>
    </location>
</feature>
<dbReference type="RefSeq" id="WP_242005257.1">
    <property type="nucleotide sequence ID" value="NZ_JAPIUZ010000005.1"/>
</dbReference>
<feature type="transmembrane region" description="Helical" evidence="6">
    <location>
        <begin position="506"/>
        <end position="525"/>
    </location>
</feature>
<dbReference type="InterPro" id="IPR035671">
    <property type="entry name" value="DsbD_gamma"/>
</dbReference>
<proteinExistence type="predicted"/>
<comment type="subcellular location">
    <subcellularLocation>
        <location evidence="1">Membrane</location>
        <topology evidence="1">Multi-pass membrane protein</topology>
    </subcellularLocation>
</comment>
<keyword evidence="2 6" id="KW-0812">Transmembrane</keyword>
<dbReference type="Gene3D" id="3.40.30.10">
    <property type="entry name" value="Glutaredoxin"/>
    <property type="match status" value="1"/>
</dbReference>
<feature type="transmembrane region" description="Helical" evidence="6">
    <location>
        <begin position="433"/>
        <end position="458"/>
    </location>
</feature>
<accession>A0ABT3QG73</accession>
<dbReference type="PANTHER" id="PTHR32234">
    <property type="entry name" value="THIOL:DISULFIDE INTERCHANGE PROTEIN DSBD"/>
    <property type="match status" value="1"/>
</dbReference>
<dbReference type="InterPro" id="IPR003834">
    <property type="entry name" value="Cyt_c_assmbl_TM_dom"/>
</dbReference>
<feature type="transmembrane region" description="Helical" evidence="6">
    <location>
        <begin position="464"/>
        <end position="486"/>
    </location>
</feature>
<sequence>MSALSFLSEKIRVLSRVTSVFFVLCLTMMVPVHVALAAQSNTVQTDHTVATLITASDAADEQNPLHVALRLQLSPGWHTYWLNPGDAGEAVTTEVAAQGALQGKTSTIIWPVPLRIPDASLMSYAYTGDVVLPLSLTLRKGDAVQNRVEVKAHADWLVCASLCVPESGDFTLTLPVGTPAPSAQAPLFEAAGQNTPVPSPFTATMTPQGLLKISGGQFSERSVKEAWFMPEQPGLINQPAEQKLRVENGDVLLQLTLLPEFKGHRSLSGVLVLKDADGAQRALTQAITVSEAPAVTPSAVAAHTGLLKEIAFALLGGLILNLMPCVFPVLAMKALSVAKMGHGQRHAQIGSAACYAAGVMVSFLALGGLIMSLRVAGSAAGWGFQFQSTVFVTAMTWLLFVMSLNLLGVFEFLPVSAGSGLNAHKHGYMHDVLTGVLATVVASPCTAPFMGVAIAGALSGPPLAGLSVFAAMGLGLAAPYLLLVLVPGLASKMPKPGPWMQYLRQFLAFPLLATCVWLVWVATLQGGAQSVLMLASGLVMLAFSAWLYGVAQVRFIQRGMTHGLYGVYGLAIVVFVGALSLLPILAQSSGNVSQARASGLPEGVEAFTQARFDELKAQGKPVFVDMSAAWCITCLVNERIALDIPATRAAFAKYGVTVLRGDWTNHNPAISAFLSAHGRDGVPLYVYSPAHGPEVTLPQILTPALILKTLEQ</sequence>
<evidence type="ECO:0000256" key="6">
    <source>
        <dbReference type="SAM" id="Phobius"/>
    </source>
</evidence>
<keyword evidence="5 6" id="KW-0472">Membrane</keyword>
<feature type="domain" description="Cytochrome C biogenesis protein transmembrane" evidence="7">
    <location>
        <begin position="310"/>
        <end position="519"/>
    </location>
</feature>
<keyword evidence="10" id="KW-1185">Reference proteome</keyword>
<evidence type="ECO:0000256" key="1">
    <source>
        <dbReference type="ARBA" id="ARBA00004141"/>
    </source>
</evidence>
<dbReference type="PANTHER" id="PTHR32234:SF3">
    <property type="entry name" value="SUPPRESSION OF COPPER SENSITIVITY PROTEIN"/>
    <property type="match status" value="1"/>
</dbReference>
<evidence type="ECO:0000256" key="5">
    <source>
        <dbReference type="ARBA" id="ARBA00023136"/>
    </source>
</evidence>
<feature type="transmembrane region" description="Helical" evidence="6">
    <location>
        <begin position="352"/>
        <end position="371"/>
    </location>
</feature>
<dbReference type="Pfam" id="PF13899">
    <property type="entry name" value="Thioredoxin_7"/>
    <property type="match status" value="1"/>
</dbReference>
<evidence type="ECO:0000313" key="10">
    <source>
        <dbReference type="Proteomes" id="UP001301152"/>
    </source>
</evidence>
<evidence type="ECO:0000256" key="4">
    <source>
        <dbReference type="ARBA" id="ARBA00022989"/>
    </source>
</evidence>
<dbReference type="Proteomes" id="UP001301152">
    <property type="component" value="Unassembled WGS sequence"/>
</dbReference>
<evidence type="ECO:0000259" key="8">
    <source>
        <dbReference type="Pfam" id="PF11412"/>
    </source>
</evidence>
<evidence type="ECO:0000259" key="7">
    <source>
        <dbReference type="Pfam" id="PF02683"/>
    </source>
</evidence>
<evidence type="ECO:0000256" key="2">
    <source>
        <dbReference type="ARBA" id="ARBA00022692"/>
    </source>
</evidence>
<comment type="caution">
    <text evidence="9">The sequence shown here is derived from an EMBL/GenBank/DDBJ whole genome shotgun (WGS) entry which is preliminary data.</text>
</comment>
<keyword evidence="4 6" id="KW-1133">Transmembrane helix</keyword>
<feature type="transmembrane region" description="Helical" evidence="6">
    <location>
        <begin position="391"/>
        <end position="413"/>
    </location>
</feature>
<evidence type="ECO:0000313" key="9">
    <source>
        <dbReference type="EMBL" id="MCX2564288.1"/>
    </source>
</evidence>
<feature type="transmembrane region" description="Helical" evidence="6">
    <location>
        <begin position="563"/>
        <end position="586"/>
    </location>
</feature>
<protein>
    <submittedName>
        <fullName evidence="9">Protein-disulfide reductase DsbD family protein</fullName>
    </submittedName>
</protein>